<organism evidence="2 3">
    <name type="scientific">Nisaea acidiphila</name>
    <dbReference type="NCBI Taxonomy" id="1862145"/>
    <lineage>
        <taxon>Bacteria</taxon>
        <taxon>Pseudomonadati</taxon>
        <taxon>Pseudomonadota</taxon>
        <taxon>Alphaproteobacteria</taxon>
        <taxon>Rhodospirillales</taxon>
        <taxon>Thalassobaculaceae</taxon>
        <taxon>Nisaea</taxon>
    </lineage>
</organism>
<feature type="compositionally biased region" description="Low complexity" evidence="1">
    <location>
        <begin position="1"/>
        <end position="16"/>
    </location>
</feature>
<name>A0A9J7ANQ0_9PROT</name>
<sequence>MEVTQAAAQPAWWSQSFPSGERDVKEDVRSDYVETAAGASGDDGWGSDGFGFDDFLDIVNPLQHLPFISTLYREITGDTIEPAARMAGGTLYGGPAGLIASAANLFVEAEAGADIGSTMVAQLTGDDAAPSTIETPQTETLLAEAPAEIAPQPQTVPQPKADLGNLPSPQALAAYAQASALGTPGRAGGAVDWTSGVITQKQESGPSLQSVSGSGLDALIRESQAKAATRKRGPSLPSLTQPGLKNRGAGQTETASVAPAPPANRAGLADWMMKALDKYETMKVPGQQTG</sequence>
<feature type="region of interest" description="Disordered" evidence="1">
    <location>
        <begin position="224"/>
        <end position="264"/>
    </location>
</feature>
<evidence type="ECO:0000313" key="3">
    <source>
        <dbReference type="Proteomes" id="UP001060336"/>
    </source>
</evidence>
<keyword evidence="3" id="KW-1185">Reference proteome</keyword>
<feature type="region of interest" description="Disordered" evidence="1">
    <location>
        <begin position="1"/>
        <end position="28"/>
    </location>
</feature>
<dbReference type="RefSeq" id="WP_257766465.1">
    <property type="nucleotide sequence ID" value="NZ_CP102480.1"/>
</dbReference>
<feature type="compositionally biased region" description="Polar residues" evidence="1">
    <location>
        <begin position="237"/>
        <end position="255"/>
    </location>
</feature>
<dbReference type="EMBL" id="CP102480">
    <property type="protein sequence ID" value="UUX47956.1"/>
    <property type="molecule type" value="Genomic_DNA"/>
</dbReference>
<protein>
    <submittedName>
        <fullName evidence="2">Uncharacterized protein</fullName>
    </submittedName>
</protein>
<evidence type="ECO:0000313" key="2">
    <source>
        <dbReference type="EMBL" id="UUX47956.1"/>
    </source>
</evidence>
<dbReference type="Proteomes" id="UP001060336">
    <property type="component" value="Chromosome"/>
</dbReference>
<dbReference type="KEGG" id="naci:NUH88_11045"/>
<gene>
    <name evidence="2" type="ORF">NUH88_11045</name>
</gene>
<evidence type="ECO:0000256" key="1">
    <source>
        <dbReference type="SAM" id="MobiDB-lite"/>
    </source>
</evidence>
<accession>A0A9J7ANQ0</accession>
<proteinExistence type="predicted"/>
<reference evidence="2" key="1">
    <citation type="submission" date="2022-08" db="EMBL/GenBank/DDBJ databases">
        <title>Nisaea acidiphila sp. nov., isolated from a marine algal debris and emended description of the genus Nisaea Urios et al. 2008.</title>
        <authorList>
            <person name="Kwon K."/>
        </authorList>
    </citation>
    <scope>NUCLEOTIDE SEQUENCE</scope>
    <source>
        <strain evidence="2">MEBiC11861</strain>
    </source>
</reference>
<dbReference type="AlphaFoldDB" id="A0A9J7ANQ0"/>